<dbReference type="PROSITE" id="PS51257">
    <property type="entry name" value="PROKAR_LIPOPROTEIN"/>
    <property type="match status" value="1"/>
</dbReference>
<gene>
    <name evidence="2" type="ORF">N5D93_22625</name>
</gene>
<feature type="chain" id="PRO_5041377423" description="Conjugal transfer protein TraN" evidence="1">
    <location>
        <begin position="26"/>
        <end position="377"/>
    </location>
</feature>
<dbReference type="AlphaFoldDB" id="A0AA42LSF8"/>
<reference evidence="2" key="1">
    <citation type="submission" date="2022-09" db="EMBL/GenBank/DDBJ databases">
        <title>Intensive care unit water sources are persistently colonized with multi-drug resistant bacteria and are the site of extensive horizontal gene transfer of antibiotic resistance genes.</title>
        <authorList>
            <person name="Diorio-Toth L."/>
        </authorList>
    </citation>
    <scope>NUCLEOTIDE SEQUENCE</scope>
    <source>
        <strain evidence="2">GD03843</strain>
    </source>
</reference>
<evidence type="ECO:0000313" key="2">
    <source>
        <dbReference type="EMBL" id="MDH0738630.1"/>
    </source>
</evidence>
<dbReference type="RefSeq" id="WP_279996614.1">
    <property type="nucleotide sequence ID" value="NZ_JAOCDZ010000018.1"/>
</dbReference>
<sequence>MEAKVVMRKVVLGACLVAASCGAHARIGQAAHDAGVAFGKAQRQREGTSSISEETASQLPFTKKDVKQQSDYQGGYGDMMNIGVGRITQSKTYSGGTCDREGFDPVESAKAYLAPGQWDRMSAEQRQKAVSDQVKVFDQECEGINFLAGEYRGRVTVEPCNDPLDPVCNFGPPPISDDSTGKGCETRVVTEPDEYATENCTEANVIAEKSCTEEPTVQIYYDQVLPDAEYVRVVANSKAPDWTITVNPKQGWAEVTGYHIPIGTRWETCSSGGDAGTDFPCEVVDFGTKTERISIYGAQTSMKQGYRCGANGNCGEWFVVYSQVIDQCTFRFNNYHIQGGAGYPDIHDYSQYNFCVPERRVSVQWNNNCSALAAAVR</sequence>
<dbReference type="Proteomes" id="UP001161094">
    <property type="component" value="Unassembled WGS sequence"/>
</dbReference>
<evidence type="ECO:0008006" key="4">
    <source>
        <dbReference type="Google" id="ProtNLM"/>
    </source>
</evidence>
<organism evidence="2 3">
    <name type="scientific">Achromobacter spanius</name>
    <dbReference type="NCBI Taxonomy" id="217203"/>
    <lineage>
        <taxon>Bacteria</taxon>
        <taxon>Pseudomonadati</taxon>
        <taxon>Pseudomonadota</taxon>
        <taxon>Betaproteobacteria</taxon>
        <taxon>Burkholderiales</taxon>
        <taxon>Alcaligenaceae</taxon>
        <taxon>Achromobacter</taxon>
    </lineage>
</organism>
<evidence type="ECO:0000256" key="1">
    <source>
        <dbReference type="SAM" id="SignalP"/>
    </source>
</evidence>
<evidence type="ECO:0000313" key="3">
    <source>
        <dbReference type="Proteomes" id="UP001161094"/>
    </source>
</evidence>
<dbReference type="EMBL" id="JAOCDZ010000018">
    <property type="protein sequence ID" value="MDH0738630.1"/>
    <property type="molecule type" value="Genomic_DNA"/>
</dbReference>
<accession>A0AA42LSF8</accession>
<feature type="signal peptide" evidence="1">
    <location>
        <begin position="1"/>
        <end position="25"/>
    </location>
</feature>
<comment type="caution">
    <text evidence="2">The sequence shown here is derived from an EMBL/GenBank/DDBJ whole genome shotgun (WGS) entry which is preliminary data.</text>
</comment>
<name>A0AA42LSF8_9BURK</name>
<keyword evidence="1" id="KW-0732">Signal</keyword>
<protein>
    <recommendedName>
        <fullName evidence="4">Conjugal transfer protein TraN</fullName>
    </recommendedName>
</protein>
<proteinExistence type="predicted"/>